<dbReference type="AlphaFoldDB" id="A0AAN6Y259"/>
<reference evidence="2" key="1">
    <citation type="journal article" date="2023" name="Mol. Phylogenet. Evol.">
        <title>Genome-scale phylogeny and comparative genomics of the fungal order Sordariales.</title>
        <authorList>
            <person name="Hensen N."/>
            <person name="Bonometti L."/>
            <person name="Westerberg I."/>
            <person name="Brannstrom I.O."/>
            <person name="Guillou S."/>
            <person name="Cros-Aarteil S."/>
            <person name="Calhoun S."/>
            <person name="Haridas S."/>
            <person name="Kuo A."/>
            <person name="Mondo S."/>
            <person name="Pangilinan J."/>
            <person name="Riley R."/>
            <person name="LaButti K."/>
            <person name="Andreopoulos B."/>
            <person name="Lipzen A."/>
            <person name="Chen C."/>
            <person name="Yan M."/>
            <person name="Daum C."/>
            <person name="Ng V."/>
            <person name="Clum A."/>
            <person name="Steindorff A."/>
            <person name="Ohm R.A."/>
            <person name="Martin F."/>
            <person name="Silar P."/>
            <person name="Natvig D.O."/>
            <person name="Lalanne C."/>
            <person name="Gautier V."/>
            <person name="Ament-Velasquez S.L."/>
            <person name="Kruys A."/>
            <person name="Hutchinson M.I."/>
            <person name="Powell A.J."/>
            <person name="Barry K."/>
            <person name="Miller A.N."/>
            <person name="Grigoriev I.V."/>
            <person name="Debuchy R."/>
            <person name="Gladieux P."/>
            <person name="Hiltunen Thoren M."/>
            <person name="Johannesson H."/>
        </authorList>
    </citation>
    <scope>NUCLEOTIDE SEQUENCE</scope>
    <source>
        <strain evidence="2">PSN293</strain>
    </source>
</reference>
<dbReference type="Proteomes" id="UP001301769">
    <property type="component" value="Unassembled WGS sequence"/>
</dbReference>
<proteinExistence type="predicted"/>
<dbReference type="InterPro" id="IPR056125">
    <property type="entry name" value="DUF7708"/>
</dbReference>
<comment type="caution">
    <text evidence="2">The sequence shown here is derived from an EMBL/GenBank/DDBJ whole genome shotgun (WGS) entry which is preliminary data.</text>
</comment>
<reference evidence="2" key="2">
    <citation type="submission" date="2023-05" db="EMBL/GenBank/DDBJ databases">
        <authorList>
            <consortium name="Lawrence Berkeley National Laboratory"/>
            <person name="Steindorff A."/>
            <person name="Hensen N."/>
            <person name="Bonometti L."/>
            <person name="Westerberg I."/>
            <person name="Brannstrom I.O."/>
            <person name="Guillou S."/>
            <person name="Cros-Aarteil S."/>
            <person name="Calhoun S."/>
            <person name="Haridas S."/>
            <person name="Kuo A."/>
            <person name="Mondo S."/>
            <person name="Pangilinan J."/>
            <person name="Riley R."/>
            <person name="Labutti K."/>
            <person name="Andreopoulos B."/>
            <person name="Lipzen A."/>
            <person name="Chen C."/>
            <person name="Yanf M."/>
            <person name="Daum C."/>
            <person name="Ng V."/>
            <person name="Clum A."/>
            <person name="Ohm R."/>
            <person name="Martin F."/>
            <person name="Silar P."/>
            <person name="Natvig D."/>
            <person name="Lalanne C."/>
            <person name="Gautier V."/>
            <person name="Ament-Velasquez S.L."/>
            <person name="Kruys A."/>
            <person name="Hutchinson M.I."/>
            <person name="Powell A.J."/>
            <person name="Barry K."/>
            <person name="Miller A.N."/>
            <person name="Grigoriev I.V."/>
            <person name="Debuchy R."/>
            <person name="Gladieux P."/>
            <person name="Thoren M.H."/>
            <person name="Johannesson H."/>
        </authorList>
    </citation>
    <scope>NUCLEOTIDE SEQUENCE</scope>
    <source>
        <strain evidence="2">PSN293</strain>
    </source>
</reference>
<dbReference type="EMBL" id="MU858231">
    <property type="protein sequence ID" value="KAK4208742.1"/>
    <property type="molecule type" value="Genomic_DNA"/>
</dbReference>
<accession>A0AAN6Y259</accession>
<evidence type="ECO:0000313" key="3">
    <source>
        <dbReference type="Proteomes" id="UP001301769"/>
    </source>
</evidence>
<organism evidence="2 3">
    <name type="scientific">Rhypophila decipiens</name>
    <dbReference type="NCBI Taxonomy" id="261697"/>
    <lineage>
        <taxon>Eukaryota</taxon>
        <taxon>Fungi</taxon>
        <taxon>Dikarya</taxon>
        <taxon>Ascomycota</taxon>
        <taxon>Pezizomycotina</taxon>
        <taxon>Sordariomycetes</taxon>
        <taxon>Sordariomycetidae</taxon>
        <taxon>Sordariales</taxon>
        <taxon>Naviculisporaceae</taxon>
        <taxon>Rhypophila</taxon>
    </lineage>
</organism>
<gene>
    <name evidence="2" type="ORF">QBC37DRAFT_296066</name>
</gene>
<evidence type="ECO:0000313" key="2">
    <source>
        <dbReference type="EMBL" id="KAK4208742.1"/>
    </source>
</evidence>
<dbReference type="Pfam" id="PF24809">
    <property type="entry name" value="DUF7708"/>
    <property type="match status" value="1"/>
</dbReference>
<name>A0AAN6Y259_9PEZI</name>
<protein>
    <recommendedName>
        <fullName evidence="1">DUF7708 domain-containing protein</fullName>
    </recommendedName>
</protein>
<keyword evidence="3" id="KW-1185">Reference proteome</keyword>
<evidence type="ECO:0000259" key="1">
    <source>
        <dbReference type="Pfam" id="PF24809"/>
    </source>
</evidence>
<sequence>MSDVIQVLQAAQNKYGAKKAGRGRLLATATSWWQVASSRLMHYEKVIDTIVSSNPEYAAIVWGAFKFLFTATINHQELSVNIAQSLAEIGSVLPEIDFIATKLYPSELIRQTLARVYAYILEFCIRATKWCRDAHRNTIKKVFKSVFKPWALEFQDIRVNIDSLIKRLREQSAVAHQAETRDIHTRVIEIHKALDTVGSLQQTNLVGLACRPDPFPANPTMIEACPLYKERVSAYLSNIPFIPSQAIIVGSNMRDRRRGQFGTVPHKMWTNAQLQDWISRSTSAMVLLKGSGRRSEEMRDFALDLVQLLKQAGLPTIFYFGNNPAHSTATRMTTIDLIRSFISQVIELHEADLSSWSLSELDFHNCSSEDSWLRLLMAVLKQIPRLAIVLQVDDRLPSMIELLYHIWSHASNSNGITAVIKVLLIVRTTSDSSPMPAIPTQHESDLVHIVFEIPRGSQTAAVRRRVDTRRSRPSRFAVASRPQDFQPFLQQFVNDKLALTL</sequence>
<feature type="domain" description="DUF7708" evidence="1">
    <location>
        <begin position="32"/>
        <end position="180"/>
    </location>
</feature>